<accession>A0A2P2SY31</accession>
<dbReference type="GO" id="GO:0046921">
    <property type="term" value="F:alpha-(1-&gt;6)-fucosyltransferase activity"/>
    <property type="evidence" value="ECO:0007669"/>
    <property type="project" value="TreeGrafter"/>
</dbReference>
<keyword evidence="2" id="KW-0472">Membrane</keyword>
<feature type="region of interest" description="Disordered" evidence="1">
    <location>
        <begin position="1"/>
        <end position="79"/>
    </location>
</feature>
<reference evidence="3 4" key="1">
    <citation type="submission" date="2016-03" db="EMBL/GenBank/DDBJ databases">
        <title>Comparative genomics of Pseudogymnoascus destructans, the fungus causing white-nose syndrome of bats.</title>
        <authorList>
            <person name="Palmer J.M."/>
            <person name="Drees K.P."/>
            <person name="Foster J.T."/>
            <person name="Lindner D.L."/>
        </authorList>
    </citation>
    <scope>NUCLEOTIDE SEQUENCE [LARGE SCALE GENOMIC DNA]</scope>
    <source>
        <strain evidence="3 4">UAMH 10579</strain>
    </source>
</reference>
<dbReference type="GeneID" id="28833995"/>
<evidence type="ECO:0000313" key="4">
    <source>
        <dbReference type="Proteomes" id="UP000091956"/>
    </source>
</evidence>
<evidence type="ECO:0000256" key="2">
    <source>
        <dbReference type="SAM" id="Phobius"/>
    </source>
</evidence>
<dbReference type="PANTHER" id="PTHR13132:SF29">
    <property type="entry name" value="ALPHA-(1,6)-FUCOSYLTRANSFERASE"/>
    <property type="match status" value="1"/>
</dbReference>
<keyword evidence="2" id="KW-1133">Transmembrane helix</keyword>
<dbReference type="EMBL" id="KV460206">
    <property type="protein sequence ID" value="OBU01752.1"/>
    <property type="molecule type" value="Genomic_DNA"/>
</dbReference>
<dbReference type="GO" id="GO:0006487">
    <property type="term" value="P:protein N-linked glycosylation"/>
    <property type="evidence" value="ECO:0007669"/>
    <property type="project" value="TreeGrafter"/>
</dbReference>
<organism evidence="3 4">
    <name type="scientific">Pseudogymnoascus verrucosus</name>
    <dbReference type="NCBI Taxonomy" id="342668"/>
    <lineage>
        <taxon>Eukaryota</taxon>
        <taxon>Fungi</taxon>
        <taxon>Dikarya</taxon>
        <taxon>Ascomycota</taxon>
        <taxon>Pezizomycotina</taxon>
        <taxon>Leotiomycetes</taxon>
        <taxon>Thelebolales</taxon>
        <taxon>Thelebolaceae</taxon>
        <taxon>Pseudogymnoascus</taxon>
    </lineage>
</organism>
<dbReference type="OrthoDB" id="2392789at2759"/>
<dbReference type="RefSeq" id="XP_018135484.1">
    <property type="nucleotide sequence ID" value="XM_018270137.2"/>
</dbReference>
<sequence>MTNHLDLTLSPTRANMLLSPSNPPTRMTLRRGPPSFDHGPLSATTSRSTFARLLASPPPSPSLPALVPRHGKPPPSPTPRRLRRLTRFLIWVFGVSTIVYYATALLRAHRHLPSMGAWSTDSGTSYELVGDDSLPDFPTPVVVTDSSGKPRWTISIPPHTAFPLHPSDYAELCAQTGEIATHVSSLLHKSAPPAAHKPYSHIDPNFLDPTLADRLGLLLSAAQAAGLTYRPSRPPPPPLLGESFSSLSLPPCTRSLTVTLETPSAGLAPTLMLLWTAYGLALSEDRAFFIDDTRWPYGSYTDFFLPPPPATCRPPPRHHITPCPHSAAHLLVSAATTPHTFGGAFHDAFEDAHRAGNARQKPIFDLARKGYEALFHLKPEDATHVSDRLAELRSMVAHPETPGKIVAMHIRHGDAHPLSFQYRDAYIPTPHYTSAAHSLLSTSFPSTTPSASSHRARSVFVVASDDPDVYTDDDLIGSVRAQSVIKLASRPPLSASQEKGEPDERGMFRRFIEAPVGWEGGFFAGMFWGLGKGGEVGGEGWRLRGLVGRAYLLDLAVLAGAGGGEGEGGGIVCGVGSMGCKILAVMGGWEMVEKGGWVNVDGEFGWRGVSW</sequence>
<feature type="compositionally biased region" description="Polar residues" evidence="1">
    <location>
        <begin position="1"/>
        <end position="13"/>
    </location>
</feature>
<protein>
    <submittedName>
        <fullName evidence="3">Uncharacterized protein</fullName>
    </submittedName>
</protein>
<dbReference type="AlphaFoldDB" id="A0A2P2SY31"/>
<reference evidence="4" key="2">
    <citation type="journal article" date="2018" name="Nat. Commun.">
        <title>Extreme sensitivity to ultraviolet light in the fungal pathogen causing white-nose syndrome of bats.</title>
        <authorList>
            <person name="Palmer J.M."/>
            <person name="Drees K.P."/>
            <person name="Foster J.T."/>
            <person name="Lindner D.L."/>
        </authorList>
    </citation>
    <scope>NUCLEOTIDE SEQUENCE [LARGE SCALE GENOMIC DNA]</scope>
    <source>
        <strain evidence="4">UAMH 10579</strain>
    </source>
</reference>
<dbReference type="PANTHER" id="PTHR13132">
    <property type="entry name" value="ALPHA- 1,6 -FUCOSYLTRANSFERASE"/>
    <property type="match status" value="1"/>
</dbReference>
<keyword evidence="2" id="KW-0812">Transmembrane</keyword>
<feature type="transmembrane region" description="Helical" evidence="2">
    <location>
        <begin position="88"/>
        <end position="106"/>
    </location>
</feature>
<evidence type="ECO:0000313" key="3">
    <source>
        <dbReference type="EMBL" id="OBU01752.1"/>
    </source>
</evidence>
<dbReference type="Proteomes" id="UP000091956">
    <property type="component" value="Unassembled WGS sequence"/>
</dbReference>
<evidence type="ECO:0000256" key="1">
    <source>
        <dbReference type="SAM" id="MobiDB-lite"/>
    </source>
</evidence>
<gene>
    <name evidence="3" type="ORF">VE01_00609</name>
</gene>
<keyword evidence="4" id="KW-1185">Reference proteome</keyword>
<proteinExistence type="predicted"/>
<name>A0A2P2SY31_9PEZI</name>